<dbReference type="Proteomes" id="UP000515135">
    <property type="component" value="Unplaced"/>
</dbReference>
<accession>A0A6P4YBJ7</accession>
<dbReference type="CDD" id="cd05254">
    <property type="entry name" value="dTDP_HR_like_SDR_e"/>
    <property type="match status" value="1"/>
</dbReference>
<evidence type="ECO:0000256" key="6">
    <source>
        <dbReference type="ARBA" id="ARBA00045998"/>
    </source>
</evidence>
<dbReference type="Pfam" id="PF04321">
    <property type="entry name" value="RmlD_sub_bind"/>
    <property type="match status" value="1"/>
</dbReference>
<organism evidence="9 10">
    <name type="scientific">Branchiostoma belcheri</name>
    <name type="common">Amphioxus</name>
    <dbReference type="NCBI Taxonomy" id="7741"/>
    <lineage>
        <taxon>Eukaryota</taxon>
        <taxon>Metazoa</taxon>
        <taxon>Chordata</taxon>
        <taxon>Cephalochordata</taxon>
        <taxon>Leptocardii</taxon>
        <taxon>Amphioxiformes</taxon>
        <taxon>Branchiostomatidae</taxon>
        <taxon>Branchiostoma</taxon>
    </lineage>
</organism>
<dbReference type="GO" id="GO:0006556">
    <property type="term" value="P:S-adenosylmethionine biosynthetic process"/>
    <property type="evidence" value="ECO:0007669"/>
    <property type="project" value="UniProtKB-UniPathway"/>
</dbReference>
<dbReference type="GO" id="GO:0048270">
    <property type="term" value="F:methionine adenosyltransferase regulator activity"/>
    <property type="evidence" value="ECO:0007669"/>
    <property type="project" value="TreeGrafter"/>
</dbReference>
<evidence type="ECO:0000256" key="1">
    <source>
        <dbReference type="ARBA" id="ARBA00005224"/>
    </source>
</evidence>
<comment type="subunit">
    <text evidence="7">Heterotrimer; composed of a catalytic MAT2A homodimer that binds one regulatory MAT2B chain. Heterohexamer; composed of a central, catalytic MAT2A homotetramer flanked on either side by a regulatory MAT2B chain. NADP binding increases the affinity for MAT2A.</text>
</comment>
<comment type="function">
    <text evidence="6">Regulatory subunit of S-adenosylmethionine synthetase 2, an enzyme that catalyzes the formation of S-adenosylmethionine from methionine and ATP. Regulates MAT2A catalytic activity by changing its kinetic properties, increasing its affinity for L-methionine. Can bind NADP (in vitro).</text>
</comment>
<evidence type="ECO:0000256" key="2">
    <source>
        <dbReference type="ARBA" id="ARBA00008656"/>
    </source>
</evidence>
<dbReference type="InterPro" id="IPR005913">
    <property type="entry name" value="dTDP_dehydrorham_reduct"/>
</dbReference>
<dbReference type="SUPFAM" id="SSF51735">
    <property type="entry name" value="NAD(P)-binding Rossmann-fold domains"/>
    <property type="match status" value="1"/>
</dbReference>
<protein>
    <recommendedName>
        <fullName evidence="3">Methionine adenosyltransferase 2 subunit beta</fullName>
    </recommendedName>
    <alternativeName>
        <fullName evidence="5">Methionine adenosyltransferase II beta</fullName>
    </alternativeName>
</protein>
<dbReference type="AlphaFoldDB" id="A0A6P4YBJ7"/>
<evidence type="ECO:0000256" key="5">
    <source>
        <dbReference type="ARBA" id="ARBA00029977"/>
    </source>
</evidence>
<dbReference type="UniPathway" id="UPA00315">
    <property type="reaction ID" value="UER00080"/>
</dbReference>
<dbReference type="GeneID" id="109468048"/>
<reference evidence="10" key="1">
    <citation type="submission" date="2025-08" db="UniProtKB">
        <authorList>
            <consortium name="RefSeq"/>
        </authorList>
    </citation>
    <scope>IDENTIFICATION</scope>
    <source>
        <tissue evidence="10">Gonad</tissue>
    </source>
</reference>
<gene>
    <name evidence="10" type="primary">LOC109468048</name>
</gene>
<dbReference type="GO" id="GO:0048269">
    <property type="term" value="C:methionine adenosyltransferase complex"/>
    <property type="evidence" value="ECO:0007669"/>
    <property type="project" value="TreeGrafter"/>
</dbReference>
<proteinExistence type="inferred from homology"/>
<dbReference type="InterPro" id="IPR029903">
    <property type="entry name" value="RmlD-like-bd"/>
</dbReference>
<evidence type="ECO:0000313" key="9">
    <source>
        <dbReference type="Proteomes" id="UP000515135"/>
    </source>
</evidence>
<dbReference type="PANTHER" id="PTHR10491:SF4">
    <property type="entry name" value="METHIONINE ADENOSYLTRANSFERASE 2 SUBUNIT BETA"/>
    <property type="match status" value="1"/>
</dbReference>
<name>A0A6P4YBJ7_BRABE</name>
<dbReference type="RefSeq" id="XP_019621828.1">
    <property type="nucleotide sequence ID" value="XM_019766269.1"/>
</dbReference>
<evidence type="ECO:0000259" key="8">
    <source>
        <dbReference type="Pfam" id="PF04321"/>
    </source>
</evidence>
<evidence type="ECO:0000256" key="4">
    <source>
        <dbReference type="ARBA" id="ARBA00022563"/>
    </source>
</evidence>
<dbReference type="GO" id="GO:0006730">
    <property type="term" value="P:one-carbon metabolic process"/>
    <property type="evidence" value="ECO:0007669"/>
    <property type="project" value="UniProtKB-KW"/>
</dbReference>
<evidence type="ECO:0000256" key="7">
    <source>
        <dbReference type="ARBA" id="ARBA00046786"/>
    </source>
</evidence>
<comment type="pathway">
    <text evidence="1">Amino-acid biosynthesis; S-adenosyl-L-methionine biosynthesis; S-adenosyl-L-methionine from L-methionine: step 1/1.</text>
</comment>
<evidence type="ECO:0000256" key="3">
    <source>
        <dbReference type="ARBA" id="ARBA00021596"/>
    </source>
</evidence>
<dbReference type="KEGG" id="bbel:109468048"/>
<feature type="domain" description="RmlD-like substrate binding" evidence="8">
    <location>
        <begin position="3"/>
        <end position="295"/>
    </location>
</feature>
<sequence length="298" mass="32628">MGRVLITGASGLLGRALMQEFQGATGWEVLGLAYSRAGGSLKKVDLRDPAAVRETVQEFKPDVLIHSAAQRRPDVVEKDEEATRVLNVDVTRTVAQAAVDVGAFLVFISTDYVFDGKSPPHKVTDPPNPLNKYGISKLAGERTALEVAKDGAVLRVPILYGPIETVDESAVTVLFSAVQNSEKTAKMSDYERRYPTHVGDIAVVCRQLAEKRLQDPSLLGVFHWSGDEEMTKYTMAVTMAEVFNLPSSHLLADKEPSGGAPRPYNAHLDVSRLQELGIGKTRPFKESIKEVLQPFLKK</sequence>
<keyword evidence="4" id="KW-0554">One-carbon metabolism</keyword>
<dbReference type="OrthoDB" id="6235964at2759"/>
<comment type="similarity">
    <text evidence="2">Belongs to the dTDP-4-dehydrorhamnose reductase family. MAT2B subfamily.</text>
</comment>
<evidence type="ECO:0000313" key="10">
    <source>
        <dbReference type="RefSeq" id="XP_019621828.1"/>
    </source>
</evidence>
<dbReference type="Gene3D" id="3.40.50.720">
    <property type="entry name" value="NAD(P)-binding Rossmann-like Domain"/>
    <property type="match status" value="1"/>
</dbReference>
<dbReference type="PANTHER" id="PTHR10491">
    <property type="entry name" value="DTDP-4-DEHYDRORHAMNOSE REDUCTASE"/>
    <property type="match status" value="1"/>
</dbReference>
<keyword evidence="9" id="KW-1185">Reference proteome</keyword>
<dbReference type="InterPro" id="IPR036291">
    <property type="entry name" value="NAD(P)-bd_dom_sf"/>
</dbReference>
<dbReference type="FunFam" id="3.40.50.720:FF:000357">
    <property type="entry name" value="Methionine adenosyltransferase 2 subunit beta"/>
    <property type="match status" value="1"/>
</dbReference>